<name>A0ABY7VGP0_9GAMM</name>
<dbReference type="Pfam" id="PF01584">
    <property type="entry name" value="CheW"/>
    <property type="match status" value="1"/>
</dbReference>
<dbReference type="PANTHER" id="PTHR43395:SF10">
    <property type="entry name" value="CHEMOTAXIS PROTEIN CHEA"/>
    <property type="match status" value="1"/>
</dbReference>
<protein>
    <recommendedName>
        <fullName evidence="3">Chemotaxis protein CheA</fullName>
        <ecNumber evidence="2">2.7.13.3</ecNumber>
    </recommendedName>
</protein>
<evidence type="ECO:0000256" key="6">
    <source>
        <dbReference type="ARBA" id="ARBA00022679"/>
    </source>
</evidence>
<dbReference type="InterPro" id="IPR004105">
    <property type="entry name" value="CheA-like_dim"/>
</dbReference>
<dbReference type="PANTHER" id="PTHR43395">
    <property type="entry name" value="SENSOR HISTIDINE KINASE CHEA"/>
    <property type="match status" value="1"/>
</dbReference>
<dbReference type="InterPro" id="IPR003594">
    <property type="entry name" value="HATPase_dom"/>
</dbReference>
<keyword evidence="9" id="KW-0067">ATP-binding</keyword>
<dbReference type="SUPFAM" id="SSF47226">
    <property type="entry name" value="Histidine-containing phosphotransfer domain, HPT domain"/>
    <property type="match status" value="1"/>
</dbReference>
<dbReference type="InterPro" id="IPR036061">
    <property type="entry name" value="CheW-like_dom_sf"/>
</dbReference>
<dbReference type="Pfam" id="PF02518">
    <property type="entry name" value="HATPase_c"/>
    <property type="match status" value="1"/>
</dbReference>
<keyword evidence="6" id="KW-0808">Transferase</keyword>
<keyword evidence="5 12" id="KW-0597">Phosphoprotein</keyword>
<evidence type="ECO:0000256" key="11">
    <source>
        <dbReference type="ARBA" id="ARBA00035100"/>
    </source>
</evidence>
<dbReference type="InterPro" id="IPR036641">
    <property type="entry name" value="HPT_dom_sf"/>
</dbReference>
<organism evidence="17 18">
    <name type="scientific">Thalassomonas haliotis</name>
    <dbReference type="NCBI Taxonomy" id="485448"/>
    <lineage>
        <taxon>Bacteria</taxon>
        <taxon>Pseudomonadati</taxon>
        <taxon>Pseudomonadota</taxon>
        <taxon>Gammaproteobacteria</taxon>
        <taxon>Alteromonadales</taxon>
        <taxon>Colwelliaceae</taxon>
        <taxon>Thalassomonas</taxon>
    </lineage>
</organism>
<evidence type="ECO:0000313" key="18">
    <source>
        <dbReference type="Proteomes" id="UP001215231"/>
    </source>
</evidence>
<dbReference type="Gene3D" id="2.30.30.40">
    <property type="entry name" value="SH3 Domains"/>
    <property type="match status" value="1"/>
</dbReference>
<dbReference type="EC" id="2.7.13.3" evidence="2"/>
<evidence type="ECO:0000259" key="16">
    <source>
        <dbReference type="PROSITE" id="PS50894"/>
    </source>
</evidence>
<dbReference type="SUPFAM" id="SSF47384">
    <property type="entry name" value="Homodimeric domain of signal transducing histidine kinase"/>
    <property type="match status" value="1"/>
</dbReference>
<dbReference type="CDD" id="cd00088">
    <property type="entry name" value="HPT"/>
    <property type="match status" value="1"/>
</dbReference>
<dbReference type="Proteomes" id="UP001215231">
    <property type="component" value="Chromosome"/>
</dbReference>
<dbReference type="SMART" id="SM00387">
    <property type="entry name" value="HATPase_c"/>
    <property type="match status" value="1"/>
</dbReference>
<dbReference type="InterPro" id="IPR036890">
    <property type="entry name" value="HATPase_C_sf"/>
</dbReference>
<dbReference type="PROSITE" id="PS50851">
    <property type="entry name" value="CHEW"/>
    <property type="match status" value="1"/>
</dbReference>
<dbReference type="InterPro" id="IPR002545">
    <property type="entry name" value="CheW-lke_dom"/>
</dbReference>
<dbReference type="PROSITE" id="PS50109">
    <property type="entry name" value="HIS_KIN"/>
    <property type="match status" value="1"/>
</dbReference>
<dbReference type="Gene3D" id="1.20.120.160">
    <property type="entry name" value="HPT domain"/>
    <property type="match status" value="1"/>
</dbReference>
<dbReference type="EMBL" id="CP059693">
    <property type="protein sequence ID" value="WDE12869.1"/>
    <property type="molecule type" value="Genomic_DNA"/>
</dbReference>
<keyword evidence="7" id="KW-0547">Nucleotide-binding</keyword>
<evidence type="ECO:0000256" key="10">
    <source>
        <dbReference type="ARBA" id="ARBA00023012"/>
    </source>
</evidence>
<dbReference type="SMART" id="SM00260">
    <property type="entry name" value="CheW"/>
    <property type="match status" value="1"/>
</dbReference>
<proteinExistence type="predicted"/>
<dbReference type="Gene3D" id="1.10.287.560">
    <property type="entry name" value="Histidine kinase CheA-like, homodimeric domain"/>
    <property type="match status" value="1"/>
</dbReference>
<evidence type="ECO:0000256" key="4">
    <source>
        <dbReference type="ARBA" id="ARBA00022500"/>
    </source>
</evidence>
<evidence type="ECO:0000256" key="9">
    <source>
        <dbReference type="ARBA" id="ARBA00022840"/>
    </source>
</evidence>
<evidence type="ECO:0000256" key="2">
    <source>
        <dbReference type="ARBA" id="ARBA00012438"/>
    </source>
</evidence>
<dbReference type="PRINTS" id="PR00344">
    <property type="entry name" value="BCTRLSENSOR"/>
</dbReference>
<comment type="function">
    <text evidence="11">Involved in the transmission of sensory signals from the chemoreceptors to the flagellar motors. CheA is autophosphorylated; it can transfer its phosphate group to either CheB or CheY.</text>
</comment>
<dbReference type="SMART" id="SM00073">
    <property type="entry name" value="HPT"/>
    <property type="match status" value="1"/>
</dbReference>
<dbReference type="Pfam" id="PF01627">
    <property type="entry name" value="Hpt"/>
    <property type="match status" value="1"/>
</dbReference>
<dbReference type="Pfam" id="PF02895">
    <property type="entry name" value="H-kinase_dim"/>
    <property type="match status" value="1"/>
</dbReference>
<evidence type="ECO:0000256" key="12">
    <source>
        <dbReference type="PROSITE-ProRule" id="PRU00110"/>
    </source>
</evidence>
<dbReference type="Gene3D" id="3.30.565.10">
    <property type="entry name" value="Histidine kinase-like ATPase, C-terminal domain"/>
    <property type="match status" value="1"/>
</dbReference>
<dbReference type="SUPFAM" id="SSF55874">
    <property type="entry name" value="ATPase domain of HSP90 chaperone/DNA topoisomerase II/histidine kinase"/>
    <property type="match status" value="1"/>
</dbReference>
<dbReference type="InterPro" id="IPR008207">
    <property type="entry name" value="Sig_transdc_His_kin_Hpt_dom"/>
</dbReference>
<evidence type="ECO:0000259" key="15">
    <source>
        <dbReference type="PROSITE" id="PS50851"/>
    </source>
</evidence>
<dbReference type="InterPro" id="IPR051315">
    <property type="entry name" value="Bact_Chemotaxis_CheA"/>
</dbReference>
<dbReference type="RefSeq" id="WP_274053193.1">
    <property type="nucleotide sequence ID" value="NZ_CP059693.1"/>
</dbReference>
<dbReference type="CDD" id="cd16916">
    <property type="entry name" value="HATPase_CheA-like"/>
    <property type="match status" value="1"/>
</dbReference>
<evidence type="ECO:0000256" key="5">
    <source>
        <dbReference type="ARBA" id="ARBA00022553"/>
    </source>
</evidence>
<feature type="domain" description="Histidine kinase" evidence="14">
    <location>
        <begin position="384"/>
        <end position="595"/>
    </location>
</feature>
<gene>
    <name evidence="17" type="ORF">H3N35_05235</name>
</gene>
<evidence type="ECO:0000259" key="14">
    <source>
        <dbReference type="PROSITE" id="PS50109"/>
    </source>
</evidence>
<dbReference type="InterPro" id="IPR037006">
    <property type="entry name" value="CheA-like_homodim_sf"/>
</dbReference>
<dbReference type="InterPro" id="IPR004358">
    <property type="entry name" value="Sig_transdc_His_kin-like_C"/>
</dbReference>
<feature type="domain" description="CheW-like" evidence="15">
    <location>
        <begin position="597"/>
        <end position="729"/>
    </location>
</feature>
<keyword evidence="8" id="KW-0418">Kinase</keyword>
<dbReference type="PROSITE" id="PS50894">
    <property type="entry name" value="HPT"/>
    <property type="match status" value="1"/>
</dbReference>
<feature type="modified residue" description="Phosphohistidine" evidence="12">
    <location>
        <position position="46"/>
    </location>
</feature>
<dbReference type="SMART" id="SM01231">
    <property type="entry name" value="H-kinase_dim"/>
    <property type="match status" value="1"/>
</dbReference>
<evidence type="ECO:0000256" key="8">
    <source>
        <dbReference type="ARBA" id="ARBA00022777"/>
    </source>
</evidence>
<keyword evidence="10" id="KW-0902">Two-component regulatory system</keyword>
<evidence type="ECO:0000256" key="3">
    <source>
        <dbReference type="ARBA" id="ARBA00021495"/>
    </source>
</evidence>
<feature type="region of interest" description="Disordered" evidence="13">
    <location>
        <begin position="135"/>
        <end position="163"/>
    </location>
</feature>
<evidence type="ECO:0000256" key="1">
    <source>
        <dbReference type="ARBA" id="ARBA00000085"/>
    </source>
</evidence>
<evidence type="ECO:0000313" key="17">
    <source>
        <dbReference type="EMBL" id="WDE12869.1"/>
    </source>
</evidence>
<evidence type="ECO:0000256" key="13">
    <source>
        <dbReference type="SAM" id="MobiDB-lite"/>
    </source>
</evidence>
<evidence type="ECO:0000256" key="7">
    <source>
        <dbReference type="ARBA" id="ARBA00022741"/>
    </source>
</evidence>
<comment type="catalytic activity">
    <reaction evidence="1">
        <text>ATP + protein L-histidine = ADP + protein N-phospho-L-histidine.</text>
        <dbReference type="EC" id="2.7.13.3"/>
    </reaction>
</comment>
<keyword evidence="18" id="KW-1185">Reference proteome</keyword>
<dbReference type="SUPFAM" id="SSF50341">
    <property type="entry name" value="CheW-like"/>
    <property type="match status" value="1"/>
</dbReference>
<sequence length="739" mass="81379">MDLDPVIQTFLIEAKEQLEEMEEKLLSLEQDPGNAEAVNAVFRAAHTIKGSGGMFGFEHLVAFTHEVESVLMRMRKGELAVDQGLISVLLNCSDHIRQLVDCTCAEGENISGETGRASRELMDKLFPYAGKARQAHEDSGIKIPGPGDTDSVDNNEPGLEGAESATVSDNWHISLRFTASVLKNGMDPLSFIRFLATVGDIKSVHTLADNLIAAGEAFDPENCYLGFEVQLYSRAERKDIEEVFEFVRDDCTLTIIAPHSKTEEYITLINSRADDDAKLGQILLQVGALTPKELESILQMQMATPTEQEPVKVGELIPAQGVDKQVVDTALNKQKQSRERQAKSKANESTSMRIDADKLDSLINLVGELVIAQANSALLAKQSRISNLIDAMASTSNLIESIRDNCLKLRMVPIGQTFSRFQRVVRDISLELDKDIRLTTSGEDTELDKSMVEKLVDPLMHLVRNSMDHGIENAEQRLAAGKPEYGQLALRAYHDSGNIVIEVSDDGQGITKAKVIKKALENGLIKSADGMEDYDIYRLIFEPGFSTAETISNISGRGVGMDVVKQNIEQLKGSIEIDSRPGQGLTMRIRVPLTLAIIDGFLLEISNSQYVLPLNSVIECLELSESSDIKEITRNLINLRGEVLPIVRLRELFACQDRPPPRQNIIVVRYGNRKGGVLIDRSLGEYQTVIKPLSNIFKRLDWLAGSTILGSGEVAMILDVAGLFKNADLQASAKNSGLY</sequence>
<feature type="domain" description="HPt" evidence="16">
    <location>
        <begin position="1"/>
        <end position="103"/>
    </location>
</feature>
<dbReference type="InterPro" id="IPR005467">
    <property type="entry name" value="His_kinase_dom"/>
</dbReference>
<reference evidence="17 18" key="1">
    <citation type="journal article" date="2022" name="Mar. Drugs">
        <title>Bioassay-Guided Fractionation Leads to the Detection of Cholic Acid Generated by the Rare Thalassomonas sp.</title>
        <authorList>
            <person name="Pheiffer F."/>
            <person name="Schneider Y.K."/>
            <person name="Hansen E.H."/>
            <person name="Andersen J.H."/>
            <person name="Isaksson J."/>
            <person name="Busche T."/>
            <person name="R C."/>
            <person name="Kalinowski J."/>
            <person name="Zyl L.V."/>
            <person name="Trindade M."/>
        </authorList>
    </citation>
    <scope>NUCLEOTIDE SEQUENCE [LARGE SCALE GENOMIC DNA]</scope>
    <source>
        <strain evidence="17 18">A5K-61T</strain>
    </source>
</reference>
<accession>A0ABY7VGP0</accession>
<keyword evidence="4" id="KW-0145">Chemotaxis</keyword>
<dbReference type="InterPro" id="IPR036097">
    <property type="entry name" value="HisK_dim/P_sf"/>
</dbReference>